<evidence type="ECO:0000313" key="2">
    <source>
        <dbReference type="EMBL" id="TEB18216.1"/>
    </source>
</evidence>
<feature type="compositionally biased region" description="Basic and acidic residues" evidence="1">
    <location>
        <begin position="1242"/>
        <end position="1299"/>
    </location>
</feature>
<feature type="compositionally biased region" description="Polar residues" evidence="1">
    <location>
        <begin position="601"/>
        <end position="616"/>
    </location>
</feature>
<feature type="region of interest" description="Disordered" evidence="1">
    <location>
        <begin position="948"/>
        <end position="1219"/>
    </location>
</feature>
<evidence type="ECO:0000313" key="3">
    <source>
        <dbReference type="Proteomes" id="UP000298030"/>
    </source>
</evidence>
<feature type="compositionally biased region" description="Basic and acidic residues" evidence="1">
    <location>
        <begin position="1160"/>
        <end position="1219"/>
    </location>
</feature>
<protein>
    <recommendedName>
        <fullName evidence="4">Actin-like ATPase domain-containing protein</fullName>
    </recommendedName>
</protein>
<sequence length="1596" mass="173169">MKPTFDTRKPYGGLTRSLVIAIDVGTTFSGVSYAILEPGEVPKIHGVTRFPGQEHVAGNSKIPSILYYDKRGDLKAAGAEADANQIQALAEDENWHKSPVHIFGDFLSYLYNCTTSFIETTHANGPALLDSVIPNHVEFVLAHPNGWEGAQQAKMRRAAVYGKLVSDNPGGSRQNQIRDRGRSQFTRVRCSLQPSKHGFLIADAGGGTPLVIEEIAPPDCVFAGSVFVSRRARDFFEQKLKGSQYGTPDSLDHITRQFDEKTKRLFRDRKEPQAEVANLFEPSIDAAFNAIRKQIESAVGGSVKSVFLVGGYAASPWLFSQLKERLKALNIVVSRPDTQTSKAVADGAIGFYCDHHVSARMSKFTYGVEYLRQLDPNDPEHVAREAKLCELPSGPKLLPDAFDCILDRGVRVKESKVFSRKYCTELTSLSMLKVFEVEVWCYRGGNGIPKWIERSSDSFSTLCMVRADLSMLSDSAEPKQGKNGKTYWTIVFSVEIHFGLTEFEARIKWVQDGHTKYGLRPSSSTNAATVQRRRSQTFTRRTTLSLDPIHTHHLLEQADRDHHRSSSTRAKTPPEGHYVDSSRRSSRADSVIPEVARAPSTRPSASIPNTPKSSAHMSLDRSRDLTRDLDRDSPRDREKFTQEERSSRSNRSSVVVPPASIPTSPVPRSSPGTPGTPGTPARGLTDPPRNVVASPAKPDPAPLADTDPTPTNATPPGFHATPPPPAPTLSRAASSASAILGTRSPPKTLSVFGEDPKSVFGTPGAVDFLNGAGVGLGIEGLNSTDRPASIFGEDLVPGGTAGGAPASLFGSPAPGMPGGLFDEAPVSSTPITEQPTPGGGWGFGFGAGIAKSIGSIRSGKSSVKASPAISRVPSTSAKVQSALSPLNPAAQEQQQPLALEQQPEAPPVPAPEPAPTPALAPEPAEAPMPVALPKIDTSLPASAIPSGLASALAESGAATPTSDTETPVTAGGTKKKKKKGGKKAEEEEKKKKKEAEDKAKEEAGAAAATTAAKKSQEEEEVKANAQAEEEAKQKTAAELAAAAAAEAEAEAKKVQEEEDRMRLEEEAKKKEEEARASKAKPLAKSLSKKEKKKEEDRERQEKEEEERLEKEEQKKKDDEEKERLRLLEEEEKKKAEGIRLEQERIAEEERKAEAAPLEQARLEEEAKKAEELRIQAERKAAEEKAEAERNAEEERQRADAELLEKERLAEEEKKREEEIRVERERIEKMRLEEEQIQKELAELERQEKEAKEAEERRRQEREAENQRLQEIQERERREKEARERKEREQRETEERERQSKPSLGFGGLWGGKATSFTSSLFGVQEANESAFGWGGFSGGVKKKTSSTSLAKPTPPPLSRRSSRHTLGSSGFEFGSGGNNPTATNSFFGEADIGLNDLKNPAAALEHESEPPPPPAKDDHDTEDAWGFGDAKKDLAKEKPPQLPSPEALHHPYKGAEGVDGESAAEGAWGLSTLSGKDKKKKKGKAAELAGSELPTRTADGFATPMGVSEAEPEPVTADEDFGFPLKTKKKKKGKKGADIEGPSGAATPVPGAEKLGDLLGGDAEQAATPTAGKEDDDWGLPVKTKKKKAKGGGKKK</sequence>
<feature type="compositionally biased region" description="Low complexity" evidence="1">
    <location>
        <begin position="702"/>
        <end position="720"/>
    </location>
</feature>
<reference evidence="2 3" key="1">
    <citation type="journal article" date="2019" name="Nat. Ecol. Evol.">
        <title>Megaphylogeny resolves global patterns of mushroom evolution.</title>
        <authorList>
            <person name="Varga T."/>
            <person name="Krizsan K."/>
            <person name="Foldi C."/>
            <person name="Dima B."/>
            <person name="Sanchez-Garcia M."/>
            <person name="Sanchez-Ramirez S."/>
            <person name="Szollosi G.J."/>
            <person name="Szarkandi J.G."/>
            <person name="Papp V."/>
            <person name="Albert L."/>
            <person name="Andreopoulos W."/>
            <person name="Angelini C."/>
            <person name="Antonin V."/>
            <person name="Barry K.W."/>
            <person name="Bougher N.L."/>
            <person name="Buchanan P."/>
            <person name="Buyck B."/>
            <person name="Bense V."/>
            <person name="Catcheside P."/>
            <person name="Chovatia M."/>
            <person name="Cooper J."/>
            <person name="Damon W."/>
            <person name="Desjardin D."/>
            <person name="Finy P."/>
            <person name="Geml J."/>
            <person name="Haridas S."/>
            <person name="Hughes K."/>
            <person name="Justo A."/>
            <person name="Karasinski D."/>
            <person name="Kautmanova I."/>
            <person name="Kiss B."/>
            <person name="Kocsube S."/>
            <person name="Kotiranta H."/>
            <person name="LaButti K.M."/>
            <person name="Lechner B.E."/>
            <person name="Liimatainen K."/>
            <person name="Lipzen A."/>
            <person name="Lukacs Z."/>
            <person name="Mihaltcheva S."/>
            <person name="Morgado L.N."/>
            <person name="Niskanen T."/>
            <person name="Noordeloos M.E."/>
            <person name="Ohm R.A."/>
            <person name="Ortiz-Santana B."/>
            <person name="Ovrebo C."/>
            <person name="Racz N."/>
            <person name="Riley R."/>
            <person name="Savchenko A."/>
            <person name="Shiryaev A."/>
            <person name="Soop K."/>
            <person name="Spirin V."/>
            <person name="Szebenyi C."/>
            <person name="Tomsovsky M."/>
            <person name="Tulloss R.E."/>
            <person name="Uehling J."/>
            <person name="Grigoriev I.V."/>
            <person name="Vagvolgyi C."/>
            <person name="Papp T."/>
            <person name="Martin F.M."/>
            <person name="Miettinen O."/>
            <person name="Hibbett D.S."/>
            <person name="Nagy L.G."/>
        </authorList>
    </citation>
    <scope>NUCLEOTIDE SEQUENCE [LARGE SCALE GENOMIC DNA]</scope>
    <source>
        <strain evidence="2 3">FP101781</strain>
    </source>
</reference>
<feature type="compositionally biased region" description="Low complexity" evidence="1">
    <location>
        <begin position="1036"/>
        <end position="1046"/>
    </location>
</feature>
<name>A0A4Y7SBP7_COPMI</name>
<proteinExistence type="predicted"/>
<dbReference type="EMBL" id="QPFP01000278">
    <property type="protein sequence ID" value="TEB18216.1"/>
    <property type="molecule type" value="Genomic_DNA"/>
</dbReference>
<feature type="compositionally biased region" description="Low complexity" evidence="1">
    <location>
        <begin position="885"/>
        <end position="903"/>
    </location>
</feature>
<organism evidence="2 3">
    <name type="scientific">Coprinellus micaceus</name>
    <name type="common">Glistening ink-cap mushroom</name>
    <name type="synonym">Coprinus micaceus</name>
    <dbReference type="NCBI Taxonomy" id="71717"/>
    <lineage>
        <taxon>Eukaryota</taxon>
        <taxon>Fungi</taxon>
        <taxon>Dikarya</taxon>
        <taxon>Basidiomycota</taxon>
        <taxon>Agaricomycotina</taxon>
        <taxon>Agaricomycetes</taxon>
        <taxon>Agaricomycetidae</taxon>
        <taxon>Agaricales</taxon>
        <taxon>Agaricineae</taxon>
        <taxon>Psathyrellaceae</taxon>
        <taxon>Coprinellus</taxon>
    </lineage>
</organism>
<feature type="compositionally biased region" description="Basic and acidic residues" evidence="1">
    <location>
        <begin position="1049"/>
        <end position="1076"/>
    </location>
</feature>
<feature type="compositionally biased region" description="Low complexity" evidence="1">
    <location>
        <begin position="728"/>
        <end position="738"/>
    </location>
</feature>
<feature type="compositionally biased region" description="Low complexity" evidence="1">
    <location>
        <begin position="649"/>
        <end position="680"/>
    </location>
</feature>
<feature type="compositionally biased region" description="Basic and acidic residues" evidence="1">
    <location>
        <begin position="572"/>
        <end position="587"/>
    </location>
</feature>
<feature type="compositionally biased region" description="Basic residues" evidence="1">
    <location>
        <begin position="1583"/>
        <end position="1596"/>
    </location>
</feature>
<gene>
    <name evidence="2" type="ORF">FA13DRAFT_1746322</name>
</gene>
<feature type="region of interest" description="Disordered" evidence="1">
    <location>
        <begin position="1331"/>
        <end position="1596"/>
    </location>
</feature>
<feature type="compositionally biased region" description="Basic and acidic residues" evidence="1">
    <location>
        <begin position="549"/>
        <end position="564"/>
    </location>
</feature>
<comment type="caution">
    <text evidence="2">The sequence shown here is derived from an EMBL/GenBank/DDBJ whole genome shotgun (WGS) entry which is preliminary data.</text>
</comment>
<feature type="compositionally biased region" description="Basic and acidic residues" evidence="1">
    <location>
        <begin position="982"/>
        <end position="1003"/>
    </location>
</feature>
<feature type="compositionally biased region" description="Pro residues" evidence="1">
    <location>
        <begin position="904"/>
        <end position="926"/>
    </location>
</feature>
<keyword evidence="3" id="KW-1185">Reference proteome</keyword>
<feature type="compositionally biased region" description="Basic and acidic residues" evidence="1">
    <location>
        <begin position="1092"/>
        <end position="1153"/>
    </location>
</feature>
<dbReference type="PANTHER" id="PTHR14187">
    <property type="entry name" value="ALPHA KINASE/ELONGATION FACTOR 2 KINASE"/>
    <property type="match status" value="1"/>
</dbReference>
<dbReference type="STRING" id="71717.A0A4Y7SBP7"/>
<feature type="compositionally biased region" description="Polar residues" evidence="1">
    <location>
        <begin position="872"/>
        <end position="884"/>
    </location>
</feature>
<dbReference type="Proteomes" id="UP000298030">
    <property type="component" value="Unassembled WGS sequence"/>
</dbReference>
<dbReference type="PANTHER" id="PTHR14187:SF5">
    <property type="entry name" value="HEAT SHOCK 70 KDA PROTEIN 12A"/>
    <property type="match status" value="1"/>
</dbReference>
<feature type="compositionally biased region" description="Basic and acidic residues" evidence="1">
    <location>
        <begin position="618"/>
        <end position="647"/>
    </location>
</feature>
<feature type="compositionally biased region" description="Basic and acidic residues" evidence="1">
    <location>
        <begin position="1404"/>
        <end position="1419"/>
    </location>
</feature>
<dbReference type="InterPro" id="IPR043129">
    <property type="entry name" value="ATPase_NBD"/>
</dbReference>
<feature type="compositionally biased region" description="Low complexity" evidence="1">
    <location>
        <begin position="948"/>
        <end position="958"/>
    </location>
</feature>
<dbReference type="SUPFAM" id="SSF53067">
    <property type="entry name" value="Actin-like ATPase domain"/>
    <property type="match status" value="2"/>
</dbReference>
<dbReference type="CDD" id="cd10170">
    <property type="entry name" value="ASKHA_NBD_HSP70"/>
    <property type="match status" value="1"/>
</dbReference>
<feature type="compositionally biased region" description="Low complexity" evidence="1">
    <location>
        <begin position="1004"/>
        <end position="1013"/>
    </location>
</feature>
<dbReference type="OrthoDB" id="2963168at2759"/>
<feature type="region of interest" description="Disordered" evidence="1">
    <location>
        <begin position="1242"/>
        <end position="1311"/>
    </location>
</feature>
<feature type="compositionally biased region" description="Acidic residues" evidence="1">
    <location>
        <begin position="1510"/>
        <end position="1521"/>
    </location>
</feature>
<evidence type="ECO:0000256" key="1">
    <source>
        <dbReference type="SAM" id="MobiDB-lite"/>
    </source>
</evidence>
<feature type="compositionally biased region" description="Basic and acidic residues" evidence="1">
    <location>
        <begin position="1429"/>
        <end position="1439"/>
    </location>
</feature>
<dbReference type="Gene3D" id="3.30.420.40">
    <property type="match status" value="1"/>
</dbReference>
<feature type="region of interest" description="Disordered" evidence="1">
    <location>
        <begin position="860"/>
        <end position="933"/>
    </location>
</feature>
<feature type="region of interest" description="Disordered" evidence="1">
    <location>
        <begin position="518"/>
        <end position="750"/>
    </location>
</feature>
<evidence type="ECO:0008006" key="4">
    <source>
        <dbReference type="Google" id="ProtNLM"/>
    </source>
</evidence>
<accession>A0A4Y7SBP7</accession>